<dbReference type="PANTHER" id="PTHR42776">
    <property type="entry name" value="SERINE PEPTIDASE S9 FAMILY MEMBER"/>
    <property type="match status" value="1"/>
</dbReference>
<dbReference type="GO" id="GO:0006508">
    <property type="term" value="P:proteolysis"/>
    <property type="evidence" value="ECO:0007669"/>
    <property type="project" value="InterPro"/>
</dbReference>
<dbReference type="InterPro" id="IPR029058">
    <property type="entry name" value="AB_hydrolase_fold"/>
</dbReference>
<evidence type="ECO:0000259" key="4">
    <source>
        <dbReference type="Pfam" id="PF00326"/>
    </source>
</evidence>
<organism evidence="5 6">
    <name type="scientific">Chytriomyces confervae</name>
    <dbReference type="NCBI Taxonomy" id="246404"/>
    <lineage>
        <taxon>Eukaryota</taxon>
        <taxon>Fungi</taxon>
        <taxon>Fungi incertae sedis</taxon>
        <taxon>Chytridiomycota</taxon>
        <taxon>Chytridiomycota incertae sedis</taxon>
        <taxon>Chytridiomycetes</taxon>
        <taxon>Chytridiales</taxon>
        <taxon>Chytriomycetaceae</taxon>
        <taxon>Chytriomyces</taxon>
    </lineage>
</organism>
<comment type="caution">
    <text evidence="5">The sequence shown here is derived from an EMBL/GenBank/DDBJ whole genome shotgun (WGS) entry which is preliminary data.</text>
</comment>
<dbReference type="Proteomes" id="UP000320333">
    <property type="component" value="Unassembled WGS sequence"/>
</dbReference>
<evidence type="ECO:0000313" key="5">
    <source>
        <dbReference type="EMBL" id="TPX66414.1"/>
    </source>
</evidence>
<proteinExistence type="inferred from homology"/>
<dbReference type="AlphaFoldDB" id="A0A507ERD5"/>
<feature type="domain" description="Peptidase S9 prolyl oligopeptidase catalytic" evidence="4">
    <location>
        <begin position="460"/>
        <end position="673"/>
    </location>
</feature>
<dbReference type="SUPFAM" id="SSF53474">
    <property type="entry name" value="alpha/beta-Hydrolases"/>
    <property type="match status" value="1"/>
</dbReference>
<dbReference type="STRING" id="246404.A0A507ERD5"/>
<dbReference type="PANTHER" id="PTHR42776:SF27">
    <property type="entry name" value="DIPEPTIDYL PEPTIDASE FAMILY MEMBER 6"/>
    <property type="match status" value="1"/>
</dbReference>
<gene>
    <name evidence="5" type="ORF">CcCBS67573_g07838</name>
</gene>
<dbReference type="OrthoDB" id="416344at2759"/>
<dbReference type="Gene3D" id="3.40.50.1820">
    <property type="entry name" value="alpha/beta hydrolase"/>
    <property type="match status" value="1"/>
</dbReference>
<protein>
    <recommendedName>
        <fullName evidence="3">Dipeptidyl-peptidase V</fullName>
    </recommendedName>
</protein>
<name>A0A507ERD5_9FUNG</name>
<evidence type="ECO:0000256" key="1">
    <source>
        <dbReference type="ARBA" id="ARBA00010040"/>
    </source>
</evidence>
<evidence type="ECO:0000256" key="3">
    <source>
        <dbReference type="ARBA" id="ARBA00032829"/>
    </source>
</evidence>
<accession>A0A507ERD5</accession>
<dbReference type="InterPro" id="IPR001375">
    <property type="entry name" value="Peptidase_S9_cat"/>
</dbReference>
<keyword evidence="6" id="KW-1185">Reference proteome</keyword>
<comment type="similarity">
    <text evidence="1">Belongs to the peptidase S9C family.</text>
</comment>
<evidence type="ECO:0000256" key="2">
    <source>
        <dbReference type="ARBA" id="ARBA00022801"/>
    </source>
</evidence>
<reference evidence="5 6" key="1">
    <citation type="journal article" date="2019" name="Sci. Rep.">
        <title>Comparative genomics of chytrid fungi reveal insights into the obligate biotrophic and pathogenic lifestyle of Synchytrium endobioticum.</title>
        <authorList>
            <person name="van de Vossenberg B.T.L.H."/>
            <person name="Warris S."/>
            <person name="Nguyen H.D.T."/>
            <person name="van Gent-Pelzer M.P.E."/>
            <person name="Joly D.L."/>
            <person name="van de Geest H.C."/>
            <person name="Bonants P.J.M."/>
            <person name="Smith D.S."/>
            <person name="Levesque C.A."/>
            <person name="van der Lee T.A.J."/>
        </authorList>
    </citation>
    <scope>NUCLEOTIDE SEQUENCE [LARGE SCALE GENOMIC DNA]</scope>
    <source>
        <strain evidence="5 6">CBS 675.73</strain>
    </source>
</reference>
<sequence>MPSIIPRARLFGNPERTNARVNSTASRVGFLAPHNNLLNVFVVSCDQVSVDIQNARCVTNDTVRGIRTYGWTANPDVLFFMQDKGGDEDWKVYTVNVETGAEVCLTPAAKSNNAVAGVSHEYPDHLLISSNQRDPAAMDLYLVNIFTGESSLVLENDTKCLGFTVDHKFSSAIATKANPDSSVDFHLVKLAFAANLNKVAVKTRTEKVSSSSLADGISTTTIKTVTEKTLSKAPLDVTKSSEGTHVLHMDAEDAGWGDCDPYGFSDDLSCIYMASFKGRNTSAFVSFNMETKETTVIGSDERSDIAGCLIDPVTHKPLAYQINYEKKKYIAIDSDDASLQRDFAVLDAEAGEGGEWTVESKSRDGRVWIVLLNKADKPSVYYSYSRETKAATYLFNTRPVLEQYAMSSLRAVEITTRDGLTMLAYLTVPHDKEGEGYCKEPVPLILHVHGGPYARDAFGFNRYHQLFANRGYAVLSPQFRGSTGFGKEYLNVATGEWGGKMHDDVIDAGNWAIEQGIAIKDKIAIHGGSYGGYSSLVGVTFTPEYFACSVSIVGPSNIATLLDSIPAYWGPMRSMLTARIGADTDTEEGRAFLLSRSPISRVDSICRPLLIGQGANDPRVKQAESDQIFDAMVEKNIPVTYVLYPDEGHGFARPPNNISFVAVTEAFLAKHLGGMSEEVGTAFEGASLEFKGGRAEIGL</sequence>
<dbReference type="GO" id="GO:0004252">
    <property type="term" value="F:serine-type endopeptidase activity"/>
    <property type="evidence" value="ECO:0007669"/>
    <property type="project" value="TreeGrafter"/>
</dbReference>
<keyword evidence="2" id="KW-0378">Hydrolase</keyword>
<dbReference type="EMBL" id="QEAP01000442">
    <property type="protein sequence ID" value="TPX66414.1"/>
    <property type="molecule type" value="Genomic_DNA"/>
</dbReference>
<evidence type="ECO:0000313" key="6">
    <source>
        <dbReference type="Proteomes" id="UP000320333"/>
    </source>
</evidence>
<dbReference type="Pfam" id="PF00326">
    <property type="entry name" value="Peptidase_S9"/>
    <property type="match status" value="1"/>
</dbReference>
<dbReference type="SUPFAM" id="SSF82171">
    <property type="entry name" value="DPP6 N-terminal domain-like"/>
    <property type="match status" value="1"/>
</dbReference>